<evidence type="ECO:0000256" key="4">
    <source>
        <dbReference type="SAM" id="MobiDB-lite"/>
    </source>
</evidence>
<dbReference type="RefSeq" id="WP_373315467.1">
    <property type="nucleotide sequence ID" value="NZ_BOON01000014.1"/>
</dbReference>
<evidence type="ECO:0000259" key="5">
    <source>
        <dbReference type="PROSITE" id="PS50879"/>
    </source>
</evidence>
<dbReference type="PANTHER" id="PTHR48100">
    <property type="entry name" value="BROAD-SPECIFICITY PHOSPHATASE YOR283W-RELATED"/>
    <property type="match status" value="1"/>
</dbReference>
<feature type="active site" description="Tele-phosphohistidine intermediate" evidence="1">
    <location>
        <position position="194"/>
    </location>
</feature>
<dbReference type="PIRSF" id="PIRSF036922">
    <property type="entry name" value="RNaseH_PGAM"/>
    <property type="match status" value="1"/>
</dbReference>
<dbReference type="CDD" id="cd07067">
    <property type="entry name" value="HP_PGM_like"/>
    <property type="match status" value="1"/>
</dbReference>
<dbReference type="EMBL" id="BOON01000014">
    <property type="protein sequence ID" value="GII21920.1"/>
    <property type="molecule type" value="Genomic_DNA"/>
</dbReference>
<dbReference type="InterPro" id="IPR013078">
    <property type="entry name" value="His_Pase_superF_clade-1"/>
</dbReference>
<dbReference type="GO" id="GO:0005737">
    <property type="term" value="C:cytoplasm"/>
    <property type="evidence" value="ECO:0007669"/>
    <property type="project" value="TreeGrafter"/>
</dbReference>
<feature type="binding site" evidence="3">
    <location>
        <position position="241"/>
    </location>
    <ligand>
        <name>substrate</name>
    </ligand>
</feature>
<sequence>MKVIVEADGGSRGNPGTAGYGAVVLDAETGELLAERMGALGIATNNVAEYQGLIAGLTAAAELGADEVEARMDSKLVVEQMSGRWQIKHPGLRPLAAQAANLVRRFKSVKFTWIPRERNKRADALANRAMDGKSAPEEPAPATPPRKVAGPDSPGRAAARAAAASASTRTEVTAPVSSWVPPTAPATRLVLVRHGETEYTARKLYSGRGEAALTQRGLAQARAAAERVGPVAAVVTSPLSRCSRTAALIAEAAGGVPVRVEPDLVECDFGAWEGLSFAQVQEGWPDQMRAWLASPAVAPPDGESFDEVALRVNRAVERLRAEYPGERVAVVSHVSPIKLILRDALAAGPAFLHRCYLEPAGLSSVDYWPDGGIAVRSVNETAHLRGIT</sequence>
<protein>
    <submittedName>
        <fullName evidence="6">Bifunctional RNase H/acid phosphatase</fullName>
    </submittedName>
</protein>
<evidence type="ECO:0000256" key="1">
    <source>
        <dbReference type="PIRSR" id="PIRSR036922-1"/>
    </source>
</evidence>
<accession>A0A8J3WZ34</accession>
<dbReference type="InterPro" id="IPR050275">
    <property type="entry name" value="PGM_Phosphatase"/>
</dbReference>
<feature type="region of interest" description="Disordered" evidence="4">
    <location>
        <begin position="127"/>
        <end position="179"/>
    </location>
</feature>
<feature type="compositionally biased region" description="Low complexity" evidence="4">
    <location>
        <begin position="156"/>
        <end position="170"/>
    </location>
</feature>
<organism evidence="6 7">
    <name type="scientific">Planosporangium mesophilum</name>
    <dbReference type="NCBI Taxonomy" id="689768"/>
    <lineage>
        <taxon>Bacteria</taxon>
        <taxon>Bacillati</taxon>
        <taxon>Actinomycetota</taxon>
        <taxon>Actinomycetes</taxon>
        <taxon>Micromonosporales</taxon>
        <taxon>Micromonosporaceae</taxon>
        <taxon>Planosporangium</taxon>
    </lineage>
</organism>
<evidence type="ECO:0000313" key="6">
    <source>
        <dbReference type="EMBL" id="GII21920.1"/>
    </source>
</evidence>
<reference evidence="6" key="1">
    <citation type="submission" date="2021-01" db="EMBL/GenBank/DDBJ databases">
        <title>Whole genome shotgun sequence of Planosporangium mesophilum NBRC 109066.</title>
        <authorList>
            <person name="Komaki H."/>
            <person name="Tamura T."/>
        </authorList>
    </citation>
    <scope>NUCLEOTIDE SEQUENCE</scope>
    <source>
        <strain evidence="6">NBRC 109066</strain>
    </source>
</reference>
<dbReference type="PANTHER" id="PTHR48100:SF1">
    <property type="entry name" value="HISTIDINE PHOSPHATASE FAMILY PROTEIN-RELATED"/>
    <property type="match status" value="1"/>
</dbReference>
<dbReference type="InterPro" id="IPR014636">
    <property type="entry name" value="RNaseH/PGlycerate_mutase"/>
</dbReference>
<evidence type="ECO:0000256" key="2">
    <source>
        <dbReference type="PIRSR" id="PIRSR613078-1"/>
    </source>
</evidence>
<feature type="domain" description="RNase H type-1" evidence="5">
    <location>
        <begin position="1"/>
        <end position="131"/>
    </location>
</feature>
<dbReference type="SUPFAM" id="SSF53098">
    <property type="entry name" value="Ribonuclease H-like"/>
    <property type="match status" value="1"/>
</dbReference>
<dbReference type="InterPro" id="IPR036397">
    <property type="entry name" value="RNaseH_sf"/>
</dbReference>
<dbReference type="CDD" id="cd09279">
    <property type="entry name" value="RNase_HI_like"/>
    <property type="match status" value="1"/>
</dbReference>
<dbReference type="GO" id="GO:0003676">
    <property type="term" value="F:nucleic acid binding"/>
    <property type="evidence" value="ECO:0007669"/>
    <property type="project" value="InterPro"/>
</dbReference>
<dbReference type="Gene3D" id="3.40.50.1240">
    <property type="entry name" value="Phosphoglycerate mutase-like"/>
    <property type="match status" value="1"/>
</dbReference>
<dbReference type="SMART" id="SM00855">
    <property type="entry name" value="PGAM"/>
    <property type="match status" value="1"/>
</dbReference>
<dbReference type="GO" id="GO:0016791">
    <property type="term" value="F:phosphatase activity"/>
    <property type="evidence" value="ECO:0007669"/>
    <property type="project" value="TreeGrafter"/>
</dbReference>
<dbReference type="GO" id="GO:0004523">
    <property type="term" value="F:RNA-DNA hybrid ribonuclease activity"/>
    <property type="evidence" value="ECO:0007669"/>
    <property type="project" value="InterPro"/>
</dbReference>
<dbReference type="NCBIfam" id="NF005567">
    <property type="entry name" value="PRK07238.1"/>
    <property type="match status" value="1"/>
</dbReference>
<feature type="active site" description="Proton donor/acceptor; for phosphatase activity" evidence="1">
    <location>
        <position position="266"/>
    </location>
</feature>
<dbReference type="InterPro" id="IPR029033">
    <property type="entry name" value="His_PPase_superfam"/>
</dbReference>
<dbReference type="Pfam" id="PF00300">
    <property type="entry name" value="His_Phos_1"/>
    <property type="match status" value="1"/>
</dbReference>
<dbReference type="Proteomes" id="UP000599074">
    <property type="component" value="Unassembled WGS sequence"/>
</dbReference>
<dbReference type="PROSITE" id="PS50879">
    <property type="entry name" value="RNASE_H_1"/>
    <property type="match status" value="1"/>
</dbReference>
<evidence type="ECO:0000313" key="7">
    <source>
        <dbReference type="Proteomes" id="UP000599074"/>
    </source>
</evidence>
<dbReference type="Pfam" id="PF13456">
    <property type="entry name" value="RVT_3"/>
    <property type="match status" value="1"/>
</dbReference>
<dbReference type="InterPro" id="IPR012337">
    <property type="entry name" value="RNaseH-like_sf"/>
</dbReference>
<dbReference type="Gene3D" id="3.30.420.10">
    <property type="entry name" value="Ribonuclease H-like superfamily/Ribonuclease H"/>
    <property type="match status" value="1"/>
</dbReference>
<feature type="active site" description="Proton donor/acceptor" evidence="2">
    <location>
        <position position="266"/>
    </location>
</feature>
<dbReference type="InterPro" id="IPR002156">
    <property type="entry name" value="RNaseH_domain"/>
</dbReference>
<proteinExistence type="predicted"/>
<dbReference type="AlphaFoldDB" id="A0A8J3WZ34"/>
<name>A0A8J3WZ34_9ACTN</name>
<keyword evidence="7" id="KW-1185">Reference proteome</keyword>
<gene>
    <name evidence="6" type="ORF">Pme01_15170</name>
</gene>
<evidence type="ECO:0000256" key="3">
    <source>
        <dbReference type="PIRSR" id="PIRSR613078-2"/>
    </source>
</evidence>
<comment type="caution">
    <text evidence="6">The sequence shown here is derived from an EMBL/GenBank/DDBJ whole genome shotgun (WGS) entry which is preliminary data.</text>
</comment>
<dbReference type="SUPFAM" id="SSF53254">
    <property type="entry name" value="Phosphoglycerate mutase-like"/>
    <property type="match status" value="1"/>
</dbReference>